<accession>A0A0A9HB14</accession>
<reference evidence="1" key="1">
    <citation type="submission" date="2014-09" db="EMBL/GenBank/DDBJ databases">
        <authorList>
            <person name="Magalhaes I.L.F."/>
            <person name="Oliveira U."/>
            <person name="Santos F.R."/>
            <person name="Vidigal T.H.D.A."/>
            <person name="Brescovit A.D."/>
            <person name="Santos A.J."/>
        </authorList>
    </citation>
    <scope>NUCLEOTIDE SEQUENCE</scope>
    <source>
        <tissue evidence="1">Shoot tissue taken approximately 20 cm above the soil surface</tissue>
    </source>
</reference>
<protein>
    <submittedName>
        <fullName evidence="1">Uncharacterized protein</fullName>
    </submittedName>
</protein>
<proteinExistence type="predicted"/>
<dbReference type="AlphaFoldDB" id="A0A0A9HB14"/>
<dbReference type="EMBL" id="GBRH01163949">
    <property type="protein sequence ID" value="JAE33947.1"/>
    <property type="molecule type" value="Transcribed_RNA"/>
</dbReference>
<organism evidence="1">
    <name type="scientific">Arundo donax</name>
    <name type="common">Giant reed</name>
    <name type="synonym">Donax arundinaceus</name>
    <dbReference type="NCBI Taxonomy" id="35708"/>
    <lineage>
        <taxon>Eukaryota</taxon>
        <taxon>Viridiplantae</taxon>
        <taxon>Streptophyta</taxon>
        <taxon>Embryophyta</taxon>
        <taxon>Tracheophyta</taxon>
        <taxon>Spermatophyta</taxon>
        <taxon>Magnoliopsida</taxon>
        <taxon>Liliopsida</taxon>
        <taxon>Poales</taxon>
        <taxon>Poaceae</taxon>
        <taxon>PACMAD clade</taxon>
        <taxon>Arundinoideae</taxon>
        <taxon>Arundineae</taxon>
        <taxon>Arundo</taxon>
    </lineage>
</organism>
<evidence type="ECO:0000313" key="1">
    <source>
        <dbReference type="EMBL" id="JAE33947.1"/>
    </source>
</evidence>
<sequence length="31" mass="3713">MLSNFYFTSIWSFNKPNGSMLFKLYQNYTIG</sequence>
<reference evidence="1" key="2">
    <citation type="journal article" date="2015" name="Data Brief">
        <title>Shoot transcriptome of the giant reed, Arundo donax.</title>
        <authorList>
            <person name="Barrero R.A."/>
            <person name="Guerrero F.D."/>
            <person name="Moolhuijzen P."/>
            <person name="Goolsby J.A."/>
            <person name="Tidwell J."/>
            <person name="Bellgard S.E."/>
            <person name="Bellgard M.I."/>
        </authorList>
    </citation>
    <scope>NUCLEOTIDE SEQUENCE</scope>
    <source>
        <tissue evidence="1">Shoot tissue taken approximately 20 cm above the soil surface</tissue>
    </source>
</reference>
<name>A0A0A9HB14_ARUDO</name>